<evidence type="ECO:0000256" key="13">
    <source>
        <dbReference type="ARBA" id="ARBA00023268"/>
    </source>
</evidence>
<evidence type="ECO:0000256" key="7">
    <source>
        <dbReference type="ARBA" id="ARBA00022840"/>
    </source>
</evidence>
<dbReference type="InterPro" id="IPR004443">
    <property type="entry name" value="YjeF_N_dom"/>
</dbReference>
<evidence type="ECO:0000256" key="3">
    <source>
        <dbReference type="ARBA" id="ARBA00006001"/>
    </source>
</evidence>
<dbReference type="InterPro" id="IPR000631">
    <property type="entry name" value="CARKD"/>
</dbReference>
<name>A0A4V2UJ97_PAULE</name>
<evidence type="ECO:0000256" key="8">
    <source>
        <dbReference type="ARBA" id="ARBA00022857"/>
    </source>
</evidence>
<dbReference type="GO" id="GO:0005524">
    <property type="term" value="F:ATP binding"/>
    <property type="evidence" value="ECO:0007669"/>
    <property type="project" value="UniProtKB-UniRule"/>
</dbReference>
<evidence type="ECO:0000259" key="20">
    <source>
        <dbReference type="PROSITE" id="PS51383"/>
    </source>
</evidence>
<feature type="domain" description="YjeF N-terminal" evidence="21">
    <location>
        <begin position="10"/>
        <end position="221"/>
    </location>
</feature>
<feature type="binding site" evidence="17">
    <location>
        <position position="318"/>
    </location>
    <ligand>
        <name>(6S)-NADPHX</name>
        <dbReference type="ChEBI" id="CHEBI:64076"/>
    </ligand>
</feature>
<keyword evidence="22" id="KW-0418">Kinase</keyword>
<keyword evidence="23" id="KW-1185">Reference proteome</keyword>
<evidence type="ECO:0000256" key="16">
    <source>
        <dbReference type="ARBA" id="ARBA00049209"/>
    </source>
</evidence>
<dbReference type="Pfam" id="PF01256">
    <property type="entry name" value="Carb_kinase"/>
    <property type="match status" value="1"/>
</dbReference>
<comment type="similarity">
    <text evidence="18">Belongs to the NnrE/AIBP family.</text>
</comment>
<feature type="binding site" evidence="18">
    <location>
        <begin position="132"/>
        <end position="138"/>
    </location>
    <ligand>
        <name>(6S)-NADPHX</name>
        <dbReference type="ChEBI" id="CHEBI:64076"/>
    </ligand>
</feature>
<dbReference type="PIRSF" id="PIRSF017184">
    <property type="entry name" value="Nnr"/>
    <property type="match status" value="1"/>
</dbReference>
<evidence type="ECO:0000259" key="21">
    <source>
        <dbReference type="PROSITE" id="PS51385"/>
    </source>
</evidence>
<feature type="binding site" evidence="17">
    <location>
        <position position="264"/>
    </location>
    <ligand>
        <name>(6S)-NADPHX</name>
        <dbReference type="ChEBI" id="CHEBI:64076"/>
    </ligand>
</feature>
<evidence type="ECO:0000256" key="2">
    <source>
        <dbReference type="ARBA" id="ARBA00000909"/>
    </source>
</evidence>
<evidence type="ECO:0000256" key="10">
    <source>
        <dbReference type="ARBA" id="ARBA00023027"/>
    </source>
</evidence>
<feature type="binding site" evidence="18">
    <location>
        <position position="164"/>
    </location>
    <ligand>
        <name>K(+)</name>
        <dbReference type="ChEBI" id="CHEBI:29103"/>
    </ligand>
</feature>
<comment type="cofactor">
    <cofactor evidence="18 19">
        <name>K(+)</name>
        <dbReference type="ChEBI" id="CHEBI:29103"/>
    </cofactor>
    <text evidence="18 19">Binds 1 potassium ion per subunit.</text>
</comment>
<keyword evidence="11 18" id="KW-0413">Isomerase</keyword>
<dbReference type="Proteomes" id="UP000295382">
    <property type="component" value="Unassembled WGS sequence"/>
</dbReference>
<comment type="catalytic activity">
    <reaction evidence="15 17 19">
        <text>(6S)-NADHX + ADP = AMP + phosphate + NADH + H(+)</text>
        <dbReference type="Rhea" id="RHEA:32223"/>
        <dbReference type="ChEBI" id="CHEBI:15378"/>
        <dbReference type="ChEBI" id="CHEBI:43474"/>
        <dbReference type="ChEBI" id="CHEBI:57945"/>
        <dbReference type="ChEBI" id="CHEBI:64074"/>
        <dbReference type="ChEBI" id="CHEBI:456215"/>
        <dbReference type="ChEBI" id="CHEBI:456216"/>
        <dbReference type="EC" id="4.2.1.136"/>
    </reaction>
</comment>
<evidence type="ECO:0000256" key="11">
    <source>
        <dbReference type="ARBA" id="ARBA00023235"/>
    </source>
</evidence>
<dbReference type="HAMAP" id="MF_01965">
    <property type="entry name" value="NADHX_dehydratase"/>
    <property type="match status" value="1"/>
</dbReference>
<dbReference type="GO" id="GO:0052856">
    <property type="term" value="F:NAD(P)HX epimerase activity"/>
    <property type="evidence" value="ECO:0007669"/>
    <property type="project" value="UniProtKB-UniRule"/>
</dbReference>
<evidence type="ECO:0000256" key="1">
    <source>
        <dbReference type="ARBA" id="ARBA00000013"/>
    </source>
</evidence>
<dbReference type="PANTHER" id="PTHR12592:SF0">
    <property type="entry name" value="ATP-DEPENDENT (S)-NAD(P)H-HYDRATE DEHYDRATASE"/>
    <property type="match status" value="1"/>
</dbReference>
<comment type="similarity">
    <text evidence="4 19">In the C-terminal section; belongs to the NnrD/CARKD family.</text>
</comment>
<evidence type="ECO:0000256" key="19">
    <source>
        <dbReference type="PIRNR" id="PIRNR017184"/>
    </source>
</evidence>
<feature type="binding site" evidence="18">
    <location>
        <position position="161"/>
    </location>
    <ligand>
        <name>(6S)-NADPHX</name>
        <dbReference type="ChEBI" id="CHEBI:64076"/>
    </ligand>
</feature>
<dbReference type="HAMAP" id="MF_01966">
    <property type="entry name" value="NADHX_epimerase"/>
    <property type="match status" value="1"/>
</dbReference>
<evidence type="ECO:0000256" key="12">
    <source>
        <dbReference type="ARBA" id="ARBA00023239"/>
    </source>
</evidence>
<comment type="cofactor">
    <cofactor evidence="17">
        <name>Mg(2+)</name>
        <dbReference type="ChEBI" id="CHEBI:18420"/>
    </cofactor>
</comment>
<keyword evidence="13" id="KW-0511">Multifunctional enzyme</keyword>
<evidence type="ECO:0000256" key="4">
    <source>
        <dbReference type="ARBA" id="ARBA00009524"/>
    </source>
</evidence>
<evidence type="ECO:0000256" key="18">
    <source>
        <dbReference type="HAMAP-Rule" id="MF_01966"/>
    </source>
</evidence>
<evidence type="ECO:0000256" key="17">
    <source>
        <dbReference type="HAMAP-Rule" id="MF_01965"/>
    </source>
</evidence>
<reference evidence="22 23" key="1">
    <citation type="submission" date="2019-03" db="EMBL/GenBank/DDBJ databases">
        <title>Genomic Encyclopedia of Type Strains, Phase IV (KMG-IV): sequencing the most valuable type-strain genomes for metagenomic binning, comparative biology and taxonomic classification.</title>
        <authorList>
            <person name="Goeker M."/>
        </authorList>
    </citation>
    <scope>NUCLEOTIDE SEQUENCE [LARGE SCALE GENOMIC DNA]</scope>
    <source>
        <strain evidence="22 23">DSM 7445</strain>
    </source>
</reference>
<comment type="function">
    <text evidence="18">Catalyzes the epimerization of the S- and R-forms of NAD(P)HX, a damaged form of NAD(P)H that is a result of enzymatic or heat-dependent hydration. This is a prerequisite for the S-specific NAD(P)H-hydrate dehydratase to allow the repair of both epimers of NAD(P)HX.</text>
</comment>
<comment type="catalytic activity">
    <reaction evidence="2 18 19">
        <text>(6R)-NADPHX = (6S)-NADPHX</text>
        <dbReference type="Rhea" id="RHEA:32227"/>
        <dbReference type="ChEBI" id="CHEBI:64076"/>
        <dbReference type="ChEBI" id="CHEBI:64077"/>
        <dbReference type="EC" id="5.1.99.6"/>
    </reaction>
</comment>
<protein>
    <recommendedName>
        <fullName evidence="19">Bifunctional NAD(P)H-hydrate repair enzyme</fullName>
    </recommendedName>
    <alternativeName>
        <fullName evidence="19">Nicotinamide nucleotide repair protein</fullName>
    </alternativeName>
    <domain>
        <recommendedName>
            <fullName evidence="19">ADP-dependent (S)-NAD(P)H-hydrate dehydratase</fullName>
            <ecNumber evidence="19">4.2.1.136</ecNumber>
        </recommendedName>
        <alternativeName>
            <fullName evidence="19">ADP-dependent NAD(P)HX dehydratase</fullName>
        </alternativeName>
    </domain>
    <domain>
        <recommendedName>
            <fullName evidence="19">NAD(P)H-hydrate epimerase</fullName>
            <ecNumber evidence="19">5.1.99.6</ecNumber>
        </recommendedName>
    </domain>
</protein>
<dbReference type="EC" id="5.1.99.6" evidence="19"/>
<dbReference type="GO" id="GO:0052855">
    <property type="term" value="F:ADP-dependent NAD(P)H-hydrate dehydratase activity"/>
    <property type="evidence" value="ECO:0007669"/>
    <property type="project" value="UniProtKB-UniRule"/>
</dbReference>
<comment type="caution">
    <text evidence="22">The sequence shown here is derived from an EMBL/GenBank/DDBJ whole genome shotgun (WGS) entry which is preliminary data.</text>
</comment>
<evidence type="ECO:0000256" key="9">
    <source>
        <dbReference type="ARBA" id="ARBA00022958"/>
    </source>
</evidence>
<dbReference type="PROSITE" id="PS51383">
    <property type="entry name" value="YJEF_C_3"/>
    <property type="match status" value="1"/>
</dbReference>
<comment type="function">
    <text evidence="14 19">Bifunctional enzyme that catalyzes the epimerization of the S- and R-forms of NAD(P)HX and the dehydration of the S-form of NAD(P)HX at the expense of ADP, which is converted to AMP. This allows the repair of both epimers of NAD(P)HX, a damaged form of NAD(P)H that is a result of enzymatic or heat-dependent hydration.</text>
</comment>
<feature type="binding site" evidence="18">
    <location>
        <begin position="58"/>
        <end position="62"/>
    </location>
    <ligand>
        <name>(6S)-NADPHX</name>
        <dbReference type="ChEBI" id="CHEBI:64076"/>
    </ligand>
</feature>
<keyword evidence="7 17" id="KW-0067">ATP-binding</keyword>
<keyword evidence="22" id="KW-0808">Transferase</keyword>
<dbReference type="NCBIfam" id="TIGR00197">
    <property type="entry name" value="yjeF_nterm"/>
    <property type="match status" value="1"/>
</dbReference>
<dbReference type="GO" id="GO:0046496">
    <property type="term" value="P:nicotinamide nucleotide metabolic process"/>
    <property type="evidence" value="ECO:0007669"/>
    <property type="project" value="UniProtKB-UniRule"/>
</dbReference>
<feature type="domain" description="YjeF C-terminal" evidence="20">
    <location>
        <begin position="229"/>
        <end position="498"/>
    </location>
</feature>
<organism evidence="22 23">
    <name type="scientific">Paucimonas lemoignei</name>
    <name type="common">Pseudomonas lemoignei</name>
    <dbReference type="NCBI Taxonomy" id="29443"/>
    <lineage>
        <taxon>Bacteria</taxon>
        <taxon>Pseudomonadati</taxon>
        <taxon>Pseudomonadota</taxon>
        <taxon>Betaproteobacteria</taxon>
        <taxon>Burkholderiales</taxon>
        <taxon>Burkholderiaceae</taxon>
        <taxon>Paucimonas</taxon>
    </lineage>
</organism>
<evidence type="ECO:0000256" key="15">
    <source>
        <dbReference type="ARBA" id="ARBA00048238"/>
    </source>
</evidence>
<dbReference type="InterPro" id="IPR030677">
    <property type="entry name" value="Nnr"/>
</dbReference>
<keyword evidence="12 17" id="KW-0456">Lyase</keyword>
<dbReference type="PANTHER" id="PTHR12592">
    <property type="entry name" value="ATP-DEPENDENT (S)-NAD(P)H-HYDRATE DEHYDRATASE FAMILY MEMBER"/>
    <property type="match status" value="1"/>
</dbReference>
<comment type="catalytic activity">
    <reaction evidence="16 17 19">
        <text>(6S)-NADPHX + ADP = AMP + phosphate + NADPH + H(+)</text>
        <dbReference type="Rhea" id="RHEA:32235"/>
        <dbReference type="ChEBI" id="CHEBI:15378"/>
        <dbReference type="ChEBI" id="CHEBI:43474"/>
        <dbReference type="ChEBI" id="CHEBI:57783"/>
        <dbReference type="ChEBI" id="CHEBI:64076"/>
        <dbReference type="ChEBI" id="CHEBI:456215"/>
        <dbReference type="ChEBI" id="CHEBI:456216"/>
        <dbReference type="EC" id="4.2.1.136"/>
    </reaction>
</comment>
<proteinExistence type="inferred from homology"/>
<keyword evidence="10 17" id="KW-0520">NAD</keyword>
<evidence type="ECO:0000256" key="6">
    <source>
        <dbReference type="ARBA" id="ARBA00022741"/>
    </source>
</evidence>
<feature type="binding site" evidence="18">
    <location>
        <position position="128"/>
    </location>
    <ligand>
        <name>K(+)</name>
        <dbReference type="ChEBI" id="CHEBI:29103"/>
    </ligand>
</feature>
<dbReference type="GO" id="GO:0046872">
    <property type="term" value="F:metal ion binding"/>
    <property type="evidence" value="ECO:0007669"/>
    <property type="project" value="UniProtKB-UniRule"/>
</dbReference>
<evidence type="ECO:0000256" key="5">
    <source>
        <dbReference type="ARBA" id="ARBA00022723"/>
    </source>
</evidence>
<dbReference type="SUPFAM" id="SSF64153">
    <property type="entry name" value="YjeF N-terminal domain-like"/>
    <property type="match status" value="1"/>
</dbReference>
<comment type="caution">
    <text evidence="18">Lacks conserved residue(s) required for the propagation of feature annotation.</text>
</comment>
<dbReference type="InterPro" id="IPR036652">
    <property type="entry name" value="YjeF_N_dom_sf"/>
</dbReference>
<gene>
    <name evidence="17" type="primary">nnrD</name>
    <name evidence="18" type="synonym">nnrE</name>
    <name evidence="22" type="ORF">EDC30_101195</name>
</gene>
<comment type="catalytic activity">
    <reaction evidence="1 18 19">
        <text>(6R)-NADHX = (6S)-NADHX</text>
        <dbReference type="Rhea" id="RHEA:32215"/>
        <dbReference type="ChEBI" id="CHEBI:64074"/>
        <dbReference type="ChEBI" id="CHEBI:64075"/>
        <dbReference type="EC" id="5.1.99.6"/>
    </reaction>
</comment>
<comment type="similarity">
    <text evidence="3 19">In the N-terminal section; belongs to the NnrE/AIBP family.</text>
</comment>
<evidence type="ECO:0000256" key="14">
    <source>
        <dbReference type="ARBA" id="ARBA00025153"/>
    </source>
</evidence>
<dbReference type="InterPro" id="IPR029056">
    <property type="entry name" value="Ribokinase-like"/>
</dbReference>
<keyword evidence="5 18" id="KW-0479">Metal-binding</keyword>
<feature type="binding site" evidence="17">
    <location>
        <position position="437"/>
    </location>
    <ligand>
        <name>AMP</name>
        <dbReference type="ChEBI" id="CHEBI:456215"/>
    </ligand>
</feature>
<dbReference type="RefSeq" id="WP_132256450.1">
    <property type="nucleotide sequence ID" value="NZ_SLZQ01000001.1"/>
</dbReference>
<dbReference type="SUPFAM" id="SSF53613">
    <property type="entry name" value="Ribokinase-like"/>
    <property type="match status" value="1"/>
</dbReference>
<feature type="binding site" evidence="17">
    <location>
        <position position="438"/>
    </location>
    <ligand>
        <name>(6S)-NADPHX</name>
        <dbReference type="ChEBI" id="CHEBI:64076"/>
    </ligand>
</feature>
<dbReference type="Pfam" id="PF03853">
    <property type="entry name" value="YjeF_N"/>
    <property type="match status" value="1"/>
</dbReference>
<comment type="function">
    <text evidence="17">Catalyzes the dehydration of the S-form of NAD(P)HX at the expense of ADP, which is converted to AMP. Together with NAD(P)HX epimerase, which catalyzes the epimerization of the S- and R-forms, the enzyme allows the repair of both epimers of NAD(P)HX, a damaged form of NAD(P)H that is a result of enzymatic or heat-dependent hydration.</text>
</comment>
<dbReference type="NCBIfam" id="TIGR00196">
    <property type="entry name" value="yjeF_cterm"/>
    <property type="match status" value="1"/>
</dbReference>
<dbReference type="EMBL" id="SLZQ01000001">
    <property type="protein sequence ID" value="TCS39240.1"/>
    <property type="molecule type" value="Genomic_DNA"/>
</dbReference>
<accession>A0A4V2UJ97</accession>
<dbReference type="GO" id="GO:0110051">
    <property type="term" value="P:metabolite repair"/>
    <property type="evidence" value="ECO:0007669"/>
    <property type="project" value="TreeGrafter"/>
</dbReference>
<evidence type="ECO:0000313" key="22">
    <source>
        <dbReference type="EMBL" id="TCS39240.1"/>
    </source>
</evidence>
<evidence type="ECO:0000313" key="23">
    <source>
        <dbReference type="Proteomes" id="UP000295382"/>
    </source>
</evidence>
<keyword evidence="9 18" id="KW-0630">Potassium</keyword>
<dbReference type="GO" id="GO:0016301">
    <property type="term" value="F:kinase activity"/>
    <property type="evidence" value="ECO:0007669"/>
    <property type="project" value="UniProtKB-KW"/>
</dbReference>
<feature type="binding site" evidence="17">
    <location>
        <begin position="408"/>
        <end position="412"/>
    </location>
    <ligand>
        <name>AMP</name>
        <dbReference type="ChEBI" id="CHEBI:456215"/>
    </ligand>
</feature>
<dbReference type="OrthoDB" id="9806925at2"/>
<keyword evidence="6 17" id="KW-0547">Nucleotide-binding</keyword>
<dbReference type="EC" id="4.2.1.136" evidence="19"/>
<dbReference type="AlphaFoldDB" id="A0A4V2UJ97"/>
<comment type="subunit">
    <text evidence="17">Homotetramer.</text>
</comment>
<feature type="binding site" evidence="18">
    <location>
        <position position="59"/>
    </location>
    <ligand>
        <name>K(+)</name>
        <dbReference type="ChEBI" id="CHEBI:29103"/>
    </ligand>
</feature>
<feature type="binding site" evidence="17">
    <location>
        <position position="371"/>
    </location>
    <ligand>
        <name>(6S)-NADPHX</name>
        <dbReference type="ChEBI" id="CHEBI:64076"/>
    </ligand>
</feature>
<dbReference type="Gene3D" id="3.40.50.10260">
    <property type="entry name" value="YjeF N-terminal domain"/>
    <property type="match status" value="1"/>
</dbReference>
<dbReference type="PROSITE" id="PS51385">
    <property type="entry name" value="YJEF_N"/>
    <property type="match status" value="1"/>
</dbReference>
<sequence length="518" mass="53244">MNALYTVEEIRRIEQAALSTLPTGTLMQRAGADATALALDLLGTAMRARVLVLAGPGNNGGDALEVAAELAEAGSDVTVILFAAPKSPSPEAGAALARARSSLMKLLTPQDAGSIISLHTQSWQLVIDGLFGIGLMRPITGDMRVVAEYVNTLNCPVLALDVPSGLDADTGDIVGPDGIAVQASHTITFIGDKPGLHTCHGRDYAGQVSVASLDIDDAFFPSAQASLNDPTIFSDALQPRRQNTHKGSFGDVAVLGGAHGMHGAALLSARAALHCGAGRVYACFIDEVSAFDPLQPEIMCRPALEFDFTNATVVAGPGAGNTPKARHLLETALGTVMPLVLDADALNILAGDNILQQRLSNRNSPAIMTPHPLEAARLLGVSAGMVQADRLAAARQLAARFNAIVVLKGSGSVIARPDGMVAVNPTGNPALATAGTGDVLAGLCGALLSQGLPVWEAALAAVWLHGHAADELVDAGIGPVGLTAGELIPAIRTALNRTIKNARQDAAPITARAVQQQS</sequence>
<keyword evidence="8 17" id="KW-0521">NADP</keyword>
<comment type="similarity">
    <text evidence="17">Belongs to the NnrD/CARKD family.</text>
</comment>
<dbReference type="Gene3D" id="3.40.1190.20">
    <property type="match status" value="1"/>
</dbReference>
<dbReference type="CDD" id="cd01171">
    <property type="entry name" value="YXKO-related"/>
    <property type="match status" value="1"/>
</dbReference>